<dbReference type="InterPro" id="IPR017926">
    <property type="entry name" value="GATASE"/>
</dbReference>
<protein>
    <submittedName>
        <fullName evidence="2">GMP synthase</fullName>
        <ecNumber evidence="2">6.3.5.2</ecNumber>
    </submittedName>
</protein>
<dbReference type="InterPro" id="IPR029062">
    <property type="entry name" value="Class_I_gatase-like"/>
</dbReference>
<dbReference type="PRINTS" id="PR00096">
    <property type="entry name" value="GATASE"/>
</dbReference>
<keyword evidence="2" id="KW-0436">Ligase</keyword>
<dbReference type="STRING" id="52694.ACWI_26920"/>
<organism evidence="2 3">
    <name type="scientific">Acetobacterium wieringae</name>
    <dbReference type="NCBI Taxonomy" id="52694"/>
    <lineage>
        <taxon>Bacteria</taxon>
        <taxon>Bacillati</taxon>
        <taxon>Bacillota</taxon>
        <taxon>Clostridia</taxon>
        <taxon>Eubacteriales</taxon>
        <taxon>Eubacteriaceae</taxon>
        <taxon>Acetobacterium</taxon>
    </lineage>
</organism>
<evidence type="ECO:0000259" key="1">
    <source>
        <dbReference type="Pfam" id="PF00117"/>
    </source>
</evidence>
<dbReference type="GO" id="GO:0005829">
    <property type="term" value="C:cytosol"/>
    <property type="evidence" value="ECO:0007669"/>
    <property type="project" value="TreeGrafter"/>
</dbReference>
<dbReference type="Pfam" id="PF00117">
    <property type="entry name" value="GATase"/>
    <property type="match status" value="1"/>
</dbReference>
<dbReference type="PANTHER" id="PTHR42695:SF5">
    <property type="entry name" value="GLUTAMINE AMIDOTRANSFERASE YLR126C-RELATED"/>
    <property type="match status" value="1"/>
</dbReference>
<accession>A0A1F2PEV9</accession>
<dbReference type="Gene3D" id="3.40.50.880">
    <property type="match status" value="1"/>
</dbReference>
<evidence type="ECO:0000313" key="3">
    <source>
        <dbReference type="Proteomes" id="UP000176244"/>
    </source>
</evidence>
<dbReference type="EC" id="6.3.5.2" evidence="2"/>
<dbReference type="NCBIfam" id="NF006562">
    <property type="entry name" value="PRK09065.1"/>
    <property type="match status" value="1"/>
</dbReference>
<dbReference type="AlphaFoldDB" id="A0A1F2PEV9"/>
<feature type="domain" description="Glutamine amidotransferase" evidence="1">
    <location>
        <begin position="56"/>
        <end position="201"/>
    </location>
</feature>
<comment type="caution">
    <text evidence="2">The sequence shown here is derived from an EMBL/GenBank/DDBJ whole genome shotgun (WGS) entry which is preliminary data.</text>
</comment>
<dbReference type="InterPro" id="IPR044992">
    <property type="entry name" value="ChyE-like"/>
</dbReference>
<dbReference type="PANTHER" id="PTHR42695">
    <property type="entry name" value="GLUTAMINE AMIDOTRANSFERASE YLR126C-RELATED"/>
    <property type="match status" value="1"/>
</dbReference>
<gene>
    <name evidence="2" type="primary">guaA_3</name>
    <name evidence="2" type="ORF">ACWI_26920</name>
</gene>
<proteinExistence type="predicted"/>
<dbReference type="CDD" id="cd01741">
    <property type="entry name" value="GATase1_1"/>
    <property type="match status" value="1"/>
</dbReference>
<dbReference type="Proteomes" id="UP000176244">
    <property type="component" value="Unassembled WGS sequence"/>
</dbReference>
<dbReference type="OrthoDB" id="9813383at2"/>
<dbReference type="SUPFAM" id="SSF52317">
    <property type="entry name" value="Class I glutamine amidotransferase-like"/>
    <property type="match status" value="1"/>
</dbReference>
<dbReference type="EMBL" id="LKEU01000036">
    <property type="protein sequence ID" value="OFV69803.1"/>
    <property type="molecule type" value="Genomic_DNA"/>
</dbReference>
<reference evidence="2 3" key="1">
    <citation type="submission" date="2015-09" db="EMBL/GenBank/DDBJ databases">
        <title>Genome sequence of Acetobacterium wieringae DSM 1911.</title>
        <authorList>
            <person name="Poehlein A."/>
            <person name="Bengelsdorf F.R."/>
            <person name="Schiel-Bengelsdorf B."/>
            <person name="Duerre P."/>
            <person name="Daniel R."/>
        </authorList>
    </citation>
    <scope>NUCLEOTIDE SEQUENCE [LARGE SCALE GENOMIC DNA]</scope>
    <source>
        <strain evidence="2 3">DSM 1911</strain>
    </source>
</reference>
<name>A0A1F2PEV9_9FIRM</name>
<dbReference type="GO" id="GO:0003922">
    <property type="term" value="F:GMP synthase (glutamine-hydrolyzing) activity"/>
    <property type="evidence" value="ECO:0007669"/>
    <property type="project" value="UniProtKB-EC"/>
</dbReference>
<evidence type="ECO:0000313" key="2">
    <source>
        <dbReference type="EMBL" id="OFV69803.1"/>
    </source>
</evidence>
<dbReference type="PROSITE" id="PS51273">
    <property type="entry name" value="GATASE_TYPE_1"/>
    <property type="match status" value="1"/>
</dbReference>
<sequence>MKRALFEGGTIMKKLLIIKTGSSDQHVINKCGDCDVRIAQCIGIPYDDVRVISVYENAVPILPDDIAGIIITGSPSMVTDLEPWGVATAQWLKQVVKKNIPVLGICFGHQLLAHTFGGSVDYHEQGEEKGEVEIHLTEDGKKDPLLGVLPARFSAYSSHFQTVTKIPPDTVILAENDFETTHALRYKENVWGVQFHPECVGDVFCNTIEHRTYGKALLRRFYDLAVTAQNDEKTMRWHNS</sequence>